<keyword evidence="3" id="KW-1185">Reference proteome</keyword>
<evidence type="ECO:0000313" key="3">
    <source>
        <dbReference type="Proteomes" id="UP000310200"/>
    </source>
</evidence>
<feature type="transmembrane region" description="Helical" evidence="1">
    <location>
        <begin position="6"/>
        <end position="21"/>
    </location>
</feature>
<proteinExistence type="predicted"/>
<keyword evidence="1" id="KW-0812">Transmembrane</keyword>
<dbReference type="AlphaFoldDB" id="A0A4S2KFH9"/>
<gene>
    <name evidence="2" type="ORF">DBV15_04582</name>
</gene>
<dbReference type="EMBL" id="QBLH01002544">
    <property type="protein sequence ID" value="TGZ48163.1"/>
    <property type="molecule type" value="Genomic_DNA"/>
</dbReference>
<accession>A0A4S2KFH9</accession>
<keyword evidence="1" id="KW-0472">Membrane</keyword>
<sequence length="76" mass="8948">LDSGYLWNVFLNVCVNFYNLLRKILSRRNYCILPYIPVTPSNIALSCQVVCHYREIFHVYLSALSLRMCSVLEKIF</sequence>
<protein>
    <submittedName>
        <fullName evidence="2">Uncharacterized protein</fullName>
    </submittedName>
</protein>
<dbReference type="Proteomes" id="UP000310200">
    <property type="component" value="Unassembled WGS sequence"/>
</dbReference>
<evidence type="ECO:0000256" key="1">
    <source>
        <dbReference type="SAM" id="Phobius"/>
    </source>
</evidence>
<feature type="non-terminal residue" evidence="2">
    <location>
        <position position="1"/>
    </location>
</feature>
<evidence type="ECO:0000313" key="2">
    <source>
        <dbReference type="EMBL" id="TGZ48163.1"/>
    </source>
</evidence>
<comment type="caution">
    <text evidence="2">The sequence shown here is derived from an EMBL/GenBank/DDBJ whole genome shotgun (WGS) entry which is preliminary data.</text>
</comment>
<name>A0A4S2KFH9_9HYME</name>
<reference evidence="2 3" key="1">
    <citation type="journal article" date="2019" name="Philos. Trans. R. Soc. Lond., B, Biol. Sci.">
        <title>Ant behaviour and brain gene expression of defending hosts depend on the ecological success of the intruding social parasite.</title>
        <authorList>
            <person name="Kaur R."/>
            <person name="Stoldt M."/>
            <person name="Jongepier E."/>
            <person name="Feldmeyer B."/>
            <person name="Menzel F."/>
            <person name="Bornberg-Bauer E."/>
            <person name="Foitzik S."/>
        </authorList>
    </citation>
    <scope>NUCLEOTIDE SEQUENCE [LARGE SCALE GENOMIC DNA]</scope>
    <source>
        <tissue evidence="2">Whole body</tissue>
    </source>
</reference>
<organism evidence="2 3">
    <name type="scientific">Temnothorax longispinosus</name>
    <dbReference type="NCBI Taxonomy" id="300112"/>
    <lineage>
        <taxon>Eukaryota</taxon>
        <taxon>Metazoa</taxon>
        <taxon>Ecdysozoa</taxon>
        <taxon>Arthropoda</taxon>
        <taxon>Hexapoda</taxon>
        <taxon>Insecta</taxon>
        <taxon>Pterygota</taxon>
        <taxon>Neoptera</taxon>
        <taxon>Endopterygota</taxon>
        <taxon>Hymenoptera</taxon>
        <taxon>Apocrita</taxon>
        <taxon>Aculeata</taxon>
        <taxon>Formicoidea</taxon>
        <taxon>Formicidae</taxon>
        <taxon>Myrmicinae</taxon>
        <taxon>Temnothorax</taxon>
    </lineage>
</organism>
<keyword evidence="1" id="KW-1133">Transmembrane helix</keyword>